<comment type="caution">
    <text evidence="1">The sequence shown here is derived from an EMBL/GenBank/DDBJ whole genome shotgun (WGS) entry which is preliminary data.</text>
</comment>
<sequence length="168" mass="19734">MVSEEEYHEAKWQLENFPTTITGQARSRKRQQLKHIIKEYEYSIKYPPFTPAPYLIYHVNRTISDAILTQIITAANTTTFFCFDTESVIVHYQPNKPTLIQIEAILPRNYSIVIIIECCYLPSRDTFSFSLIKKLMTTIFNSNNTIYVWGEADELLPFKSYNLFDDKQ</sequence>
<organism evidence="1 2">
    <name type="scientific">Adineta steineri</name>
    <dbReference type="NCBI Taxonomy" id="433720"/>
    <lineage>
        <taxon>Eukaryota</taxon>
        <taxon>Metazoa</taxon>
        <taxon>Spiralia</taxon>
        <taxon>Gnathifera</taxon>
        <taxon>Rotifera</taxon>
        <taxon>Eurotatoria</taxon>
        <taxon>Bdelloidea</taxon>
        <taxon>Adinetida</taxon>
        <taxon>Adinetidae</taxon>
        <taxon>Adineta</taxon>
    </lineage>
</organism>
<reference evidence="1" key="1">
    <citation type="submission" date="2021-02" db="EMBL/GenBank/DDBJ databases">
        <authorList>
            <person name="Nowell W R."/>
        </authorList>
    </citation>
    <scope>NUCLEOTIDE SEQUENCE</scope>
</reference>
<evidence type="ECO:0000313" key="1">
    <source>
        <dbReference type="EMBL" id="CAF0923156.1"/>
    </source>
</evidence>
<dbReference type="Proteomes" id="UP000663891">
    <property type="component" value="Unassembled WGS sequence"/>
</dbReference>
<dbReference type="EMBL" id="CAJNON010000075">
    <property type="protein sequence ID" value="CAF0923156.1"/>
    <property type="molecule type" value="Genomic_DNA"/>
</dbReference>
<accession>A0A814B4L4</accession>
<proteinExistence type="predicted"/>
<evidence type="ECO:0000313" key="2">
    <source>
        <dbReference type="Proteomes" id="UP000663891"/>
    </source>
</evidence>
<dbReference type="AlphaFoldDB" id="A0A814B4L4"/>
<name>A0A814B4L4_9BILA</name>
<dbReference type="OrthoDB" id="10062878at2759"/>
<protein>
    <submittedName>
        <fullName evidence="1">Uncharacterized protein</fullName>
    </submittedName>
</protein>
<gene>
    <name evidence="1" type="ORF">VCS650_LOCUS10494</name>
</gene>